<dbReference type="EMBL" id="CP002191">
    <property type="protein sequence ID" value="AFD25818.1"/>
    <property type="molecule type" value="Genomic_DNA"/>
</dbReference>
<protein>
    <submittedName>
        <fullName evidence="1">Uncharacterized protein</fullName>
    </submittedName>
</protein>
<sequence length="101" mass="11416">MLTGIRNINNRLARLEAYNDTINNSAASVMPALELTKLDGDSVALARRRQARQRILDAEVLSMVNAATTERVNSKQELFKLLATMGIDENSYERLANRYFQ</sequence>
<reference evidence="1 2" key="1">
    <citation type="journal article" date="2012" name="PLoS ONE">
        <title>Genome sequence and transcriptome analysis of the radioresistant bacterium Deinococcus gobiensis: insights into the extreme environmental adaptations.</title>
        <authorList>
            <person name="Yuan M."/>
            <person name="Chen M."/>
            <person name="Zhang W."/>
            <person name="Lu W."/>
            <person name="Wang J."/>
            <person name="Yang M."/>
            <person name="Zhao P."/>
            <person name="Tang R."/>
            <person name="Li X."/>
            <person name="Hao Y."/>
            <person name="Zhou Z."/>
            <person name="Zhan Y."/>
            <person name="Yu H."/>
            <person name="Teng C."/>
            <person name="Yan Y."/>
            <person name="Ping S."/>
            <person name="Wang Y."/>
            <person name="Lin M."/>
        </authorList>
    </citation>
    <scope>NUCLEOTIDE SEQUENCE [LARGE SCALE GENOMIC DNA]</scope>
    <source>
        <strain evidence="1 2">I-0</strain>
    </source>
</reference>
<proteinExistence type="predicted"/>
<name>H8GX89_DEIGI</name>
<keyword evidence="2" id="KW-1185">Reference proteome</keyword>
<dbReference type="PATRIC" id="fig|745776.4.peg.1941"/>
<dbReference type="Proteomes" id="UP000007575">
    <property type="component" value="Chromosome"/>
</dbReference>
<organism evidence="1 2">
    <name type="scientific">Deinococcus gobiensis (strain DSM 21396 / JCM 16679 / CGMCC 1.7299 / I-0)</name>
    <dbReference type="NCBI Taxonomy" id="745776"/>
    <lineage>
        <taxon>Bacteria</taxon>
        <taxon>Thermotogati</taxon>
        <taxon>Deinococcota</taxon>
        <taxon>Deinococci</taxon>
        <taxon>Deinococcales</taxon>
        <taxon>Deinococcaceae</taxon>
        <taxon>Deinococcus</taxon>
    </lineage>
</organism>
<gene>
    <name evidence="1" type="ordered locus">DGo_CA1891</name>
</gene>
<accession>H8GX89</accession>
<dbReference type="KEGG" id="dgo:DGo_CA1891"/>
<dbReference type="HOGENOM" id="CLU_2286867_0_0_0"/>
<evidence type="ECO:0000313" key="2">
    <source>
        <dbReference type="Proteomes" id="UP000007575"/>
    </source>
</evidence>
<evidence type="ECO:0000313" key="1">
    <source>
        <dbReference type="EMBL" id="AFD25818.1"/>
    </source>
</evidence>
<dbReference type="AlphaFoldDB" id="H8GX89"/>
<dbReference type="STRING" id="745776.DGo_CA1891"/>